<keyword evidence="4" id="KW-0443">Lipid metabolism</keyword>
<evidence type="ECO:0000256" key="8">
    <source>
        <dbReference type="SAM" id="MobiDB-lite"/>
    </source>
</evidence>
<sequence length="317" mass="34858">EWTGIVRSERVEEPEADHNDGDDGNRKSYGESGTGPGISHFVCRSHVGRYIARTLSTEKKYVETTEKNGVRTIRLCDSSSRNSLSLGMLKTLVTEIKRDEDNKDLRSIVLMSEPGKVFSAGHNLKELTATNAKSHKDVFEICSELMRAISQSPVPVIAAVDGLAAAAGCQLVAACDIAVCTERSSFSTPGANVGIFCSTPGIPLVRNVPRKNAMYMLFTGFPISGKEAYECGLVSKVVANDKLDEEIRRITDAINMKSRSVVHFGKTFLYEQITLDISTAYALGTEKMVNNLKMKDAQEGIQSFLEKRKPNWSHDLE</sequence>
<protein>
    <recommendedName>
        <fullName evidence="7">Enoyl-CoA hydratase domain-containing protein 3, mitochondrial</fullName>
    </recommendedName>
</protein>
<feature type="compositionally biased region" description="Basic and acidic residues" evidence="8">
    <location>
        <begin position="7"/>
        <end position="29"/>
    </location>
</feature>
<dbReference type="AlphaFoldDB" id="A0A836F1Q0"/>
<organism evidence="9 10">
    <name type="scientific">Acromyrmex insinuator</name>
    <dbReference type="NCBI Taxonomy" id="230686"/>
    <lineage>
        <taxon>Eukaryota</taxon>
        <taxon>Metazoa</taxon>
        <taxon>Ecdysozoa</taxon>
        <taxon>Arthropoda</taxon>
        <taxon>Hexapoda</taxon>
        <taxon>Insecta</taxon>
        <taxon>Pterygota</taxon>
        <taxon>Neoptera</taxon>
        <taxon>Endopterygota</taxon>
        <taxon>Hymenoptera</taxon>
        <taxon>Apocrita</taxon>
        <taxon>Aculeata</taxon>
        <taxon>Formicoidea</taxon>
        <taxon>Formicidae</taxon>
        <taxon>Myrmicinae</taxon>
        <taxon>Acromyrmex</taxon>
    </lineage>
</organism>
<evidence type="ECO:0000256" key="2">
    <source>
        <dbReference type="ARBA" id="ARBA00022832"/>
    </source>
</evidence>
<keyword evidence="2" id="KW-0276">Fatty acid metabolism</keyword>
<dbReference type="GO" id="GO:0016836">
    <property type="term" value="F:hydro-lyase activity"/>
    <property type="evidence" value="ECO:0007669"/>
    <property type="project" value="TreeGrafter"/>
</dbReference>
<name>A0A836F1Q0_9HYME</name>
<evidence type="ECO:0000256" key="3">
    <source>
        <dbReference type="ARBA" id="ARBA00022946"/>
    </source>
</evidence>
<evidence type="ECO:0000256" key="5">
    <source>
        <dbReference type="ARBA" id="ARBA00023128"/>
    </source>
</evidence>
<dbReference type="InterPro" id="IPR029045">
    <property type="entry name" value="ClpP/crotonase-like_dom_sf"/>
</dbReference>
<comment type="subcellular location">
    <subcellularLocation>
        <location evidence="1">Mitochondrion</location>
    </subcellularLocation>
</comment>
<keyword evidence="3" id="KW-0809">Transit peptide</keyword>
<dbReference type="InterPro" id="IPR014748">
    <property type="entry name" value="Enoyl-CoA_hydra_C"/>
</dbReference>
<dbReference type="InterPro" id="IPR052377">
    <property type="entry name" value="Mitochondrial_ECH-domain"/>
</dbReference>
<keyword evidence="10" id="KW-1185">Reference proteome</keyword>
<dbReference type="GO" id="GO:0005739">
    <property type="term" value="C:mitochondrion"/>
    <property type="evidence" value="ECO:0007669"/>
    <property type="project" value="UniProtKB-SubCell"/>
</dbReference>
<reference evidence="9" key="1">
    <citation type="submission" date="2020-02" db="EMBL/GenBank/DDBJ databases">
        <title>Relaxed selection underlies rapid genomic changes in the transitions from sociality to social parasitism in ants.</title>
        <authorList>
            <person name="Bi X."/>
        </authorList>
    </citation>
    <scope>NUCLEOTIDE SEQUENCE</scope>
    <source>
        <strain evidence="9">BGI-DK2013a</strain>
        <tissue evidence="9">Whole body</tissue>
    </source>
</reference>
<evidence type="ECO:0000256" key="1">
    <source>
        <dbReference type="ARBA" id="ARBA00004173"/>
    </source>
</evidence>
<dbReference type="Proteomes" id="UP000667349">
    <property type="component" value="Unassembled WGS sequence"/>
</dbReference>
<evidence type="ECO:0000256" key="4">
    <source>
        <dbReference type="ARBA" id="ARBA00023098"/>
    </source>
</evidence>
<evidence type="ECO:0000256" key="7">
    <source>
        <dbReference type="ARBA" id="ARBA00040545"/>
    </source>
</evidence>
<dbReference type="Pfam" id="PF00378">
    <property type="entry name" value="ECH_1"/>
    <property type="match status" value="1"/>
</dbReference>
<keyword evidence="5" id="KW-0496">Mitochondrion</keyword>
<dbReference type="EMBL" id="JAANHZ010000410">
    <property type="protein sequence ID" value="KAG5311366.1"/>
    <property type="molecule type" value="Genomic_DNA"/>
</dbReference>
<dbReference type="Gene3D" id="3.90.226.10">
    <property type="entry name" value="2-enoyl-CoA Hydratase, Chain A, domain 1"/>
    <property type="match status" value="1"/>
</dbReference>
<dbReference type="GO" id="GO:0006631">
    <property type="term" value="P:fatty acid metabolic process"/>
    <property type="evidence" value="ECO:0007669"/>
    <property type="project" value="UniProtKB-KW"/>
</dbReference>
<dbReference type="Gene3D" id="1.10.12.10">
    <property type="entry name" value="Lyase 2-enoyl-coa Hydratase, Chain A, domain 2"/>
    <property type="match status" value="1"/>
</dbReference>
<comment type="function">
    <text evidence="6">May play a role in fatty acid biosynthesis and insulin sensitivity.</text>
</comment>
<gene>
    <name evidence="9" type="primary">Echdc3</name>
    <name evidence="9" type="ORF">G6Z75_0008388</name>
</gene>
<proteinExistence type="predicted"/>
<feature type="non-terminal residue" evidence="9">
    <location>
        <position position="317"/>
    </location>
</feature>
<dbReference type="CDD" id="cd06558">
    <property type="entry name" value="crotonase-like"/>
    <property type="match status" value="1"/>
</dbReference>
<accession>A0A836F1Q0</accession>
<evidence type="ECO:0000313" key="9">
    <source>
        <dbReference type="EMBL" id="KAG5311366.1"/>
    </source>
</evidence>
<comment type="caution">
    <text evidence="9">The sequence shown here is derived from an EMBL/GenBank/DDBJ whole genome shotgun (WGS) entry which is preliminary data.</text>
</comment>
<dbReference type="PANTHER" id="PTHR43602:SF1">
    <property type="entry name" value="ENOYL-COA HYDRATASE DOMAIN-CONTAINING PROTEIN 3, MITOCHONDRIAL"/>
    <property type="match status" value="1"/>
</dbReference>
<feature type="non-terminal residue" evidence="9">
    <location>
        <position position="1"/>
    </location>
</feature>
<dbReference type="SUPFAM" id="SSF52096">
    <property type="entry name" value="ClpP/crotonase"/>
    <property type="match status" value="1"/>
</dbReference>
<evidence type="ECO:0000313" key="10">
    <source>
        <dbReference type="Proteomes" id="UP000667349"/>
    </source>
</evidence>
<dbReference type="PANTHER" id="PTHR43602">
    <property type="match status" value="1"/>
</dbReference>
<dbReference type="InterPro" id="IPR001753">
    <property type="entry name" value="Enoyl-CoA_hydra/iso"/>
</dbReference>
<evidence type="ECO:0000256" key="6">
    <source>
        <dbReference type="ARBA" id="ARBA00037410"/>
    </source>
</evidence>
<feature type="region of interest" description="Disordered" evidence="8">
    <location>
        <begin position="1"/>
        <end position="35"/>
    </location>
</feature>